<evidence type="ECO:0000256" key="8">
    <source>
        <dbReference type="NCBIfam" id="TIGR00484"/>
    </source>
</evidence>
<dbReference type="Proteomes" id="UP001290861">
    <property type="component" value="Unassembled WGS sequence"/>
</dbReference>
<dbReference type="SUPFAM" id="SSF50447">
    <property type="entry name" value="Translation proteins"/>
    <property type="match status" value="1"/>
</dbReference>
<keyword evidence="7" id="KW-0963">Cytoplasm</keyword>
<dbReference type="InterPro" id="IPR053905">
    <property type="entry name" value="EF-G-like_DII"/>
</dbReference>
<dbReference type="SMART" id="SM00838">
    <property type="entry name" value="EFG_C"/>
    <property type="match status" value="1"/>
</dbReference>
<dbReference type="InterPro" id="IPR005517">
    <property type="entry name" value="Transl_elong_EFG/EF2_IV"/>
</dbReference>
<dbReference type="InterPro" id="IPR009022">
    <property type="entry name" value="EFG_III"/>
</dbReference>
<dbReference type="InterPro" id="IPR000795">
    <property type="entry name" value="T_Tr_GTP-bd_dom"/>
</dbReference>
<dbReference type="RefSeq" id="WP_322609408.1">
    <property type="nucleotide sequence ID" value="NZ_JARVCO010000012.1"/>
</dbReference>
<dbReference type="PROSITE" id="PS00301">
    <property type="entry name" value="G_TR_1"/>
    <property type="match status" value="1"/>
</dbReference>
<accession>A0ABU5MZI5</accession>
<name>A0ABU5MZI5_9BACT</name>
<feature type="binding site" evidence="7">
    <location>
        <begin position="156"/>
        <end position="159"/>
    </location>
    <ligand>
        <name>GTP</name>
        <dbReference type="ChEBI" id="CHEBI:37565"/>
    </ligand>
</feature>
<dbReference type="CDD" id="cd16262">
    <property type="entry name" value="EFG_III"/>
    <property type="match status" value="1"/>
</dbReference>
<dbReference type="InterPro" id="IPR000640">
    <property type="entry name" value="EFG_V-like"/>
</dbReference>
<proteinExistence type="inferred from homology"/>
<dbReference type="PRINTS" id="PR00315">
    <property type="entry name" value="ELONGATNFCT"/>
</dbReference>
<keyword evidence="4 7" id="KW-0648">Protein biosynthesis</keyword>
<evidence type="ECO:0000256" key="7">
    <source>
        <dbReference type="HAMAP-Rule" id="MF_00054"/>
    </source>
</evidence>
<dbReference type="HAMAP" id="MF_00054_B">
    <property type="entry name" value="EF_G_EF_2_B"/>
    <property type="match status" value="1"/>
</dbReference>
<keyword evidence="2 7" id="KW-0547">Nucleotide-binding</keyword>
<dbReference type="NCBIfam" id="NF009381">
    <property type="entry name" value="PRK12740.1-5"/>
    <property type="match status" value="1"/>
</dbReference>
<protein>
    <recommendedName>
        <fullName evidence="7 8">Elongation factor G</fullName>
        <shortName evidence="7">EF-G</shortName>
    </recommendedName>
</protein>
<feature type="region of interest" description="Disordered" evidence="9">
    <location>
        <begin position="1"/>
        <end position="25"/>
    </location>
</feature>
<feature type="binding site" evidence="7">
    <location>
        <begin position="38"/>
        <end position="45"/>
    </location>
    <ligand>
        <name>GTP</name>
        <dbReference type="ChEBI" id="CHEBI:37565"/>
    </ligand>
</feature>
<dbReference type="InterPro" id="IPR035647">
    <property type="entry name" value="EFG_III/V"/>
</dbReference>
<evidence type="ECO:0000256" key="2">
    <source>
        <dbReference type="ARBA" id="ARBA00022741"/>
    </source>
</evidence>
<evidence type="ECO:0000256" key="6">
    <source>
        <dbReference type="ARBA" id="ARBA00024731"/>
    </source>
</evidence>
<comment type="subcellular location">
    <subcellularLocation>
        <location evidence="7">Cytoplasm</location>
    </subcellularLocation>
</comment>
<dbReference type="PROSITE" id="PS51722">
    <property type="entry name" value="G_TR_2"/>
    <property type="match status" value="1"/>
</dbReference>
<dbReference type="Gene3D" id="3.30.230.10">
    <property type="match status" value="1"/>
</dbReference>
<dbReference type="InterPro" id="IPR020568">
    <property type="entry name" value="Ribosomal_Su5_D2-typ_SF"/>
</dbReference>
<dbReference type="Gene3D" id="3.30.70.870">
    <property type="entry name" value="Elongation Factor G (Translational Gtpase), domain 3"/>
    <property type="match status" value="1"/>
</dbReference>
<comment type="caution">
    <text evidence="11">The sequence shown here is derived from an EMBL/GenBank/DDBJ whole genome shotgun (WGS) entry which is preliminary data.</text>
</comment>
<dbReference type="InterPro" id="IPR005225">
    <property type="entry name" value="Small_GTP-bd"/>
</dbReference>
<dbReference type="InterPro" id="IPR014721">
    <property type="entry name" value="Ribsml_uS5_D2-typ_fold_subgr"/>
</dbReference>
<dbReference type="CDD" id="cd03713">
    <property type="entry name" value="EFG_mtEFG_C"/>
    <property type="match status" value="1"/>
</dbReference>
<comment type="function">
    <text evidence="6 7">Catalyzes the GTP-dependent ribosomal translocation step during translation elongation. During this step, the ribosome changes from the pre-translocational (PRE) to the post-translocational (POST) state as the newly formed A-site-bound peptidyl-tRNA and P-site-bound deacylated tRNA move to the P and E sites, respectively. Catalyzes the coordinated movement of the two tRNA molecules, the mRNA and conformational changes in the ribosome.</text>
</comment>
<dbReference type="PANTHER" id="PTHR43261">
    <property type="entry name" value="TRANSLATION ELONGATION FACTOR G-RELATED"/>
    <property type="match status" value="1"/>
</dbReference>
<dbReference type="InterPro" id="IPR027417">
    <property type="entry name" value="P-loop_NTPase"/>
</dbReference>
<organism evidence="11 12">
    <name type="scientific">Pontiella agarivorans</name>
    <dbReference type="NCBI Taxonomy" id="3038953"/>
    <lineage>
        <taxon>Bacteria</taxon>
        <taxon>Pseudomonadati</taxon>
        <taxon>Kiritimatiellota</taxon>
        <taxon>Kiritimatiellia</taxon>
        <taxon>Kiritimatiellales</taxon>
        <taxon>Pontiellaceae</taxon>
        <taxon>Pontiella</taxon>
    </lineage>
</organism>
<dbReference type="Pfam" id="PF00679">
    <property type="entry name" value="EFG_C"/>
    <property type="match status" value="1"/>
</dbReference>
<dbReference type="InterPro" id="IPR004540">
    <property type="entry name" value="Transl_elong_EFG/EF2"/>
</dbReference>
<dbReference type="SUPFAM" id="SSF54211">
    <property type="entry name" value="Ribosomal protein S5 domain 2-like"/>
    <property type="match status" value="1"/>
</dbReference>
<evidence type="ECO:0000313" key="12">
    <source>
        <dbReference type="Proteomes" id="UP001290861"/>
    </source>
</evidence>
<dbReference type="CDD" id="cd04088">
    <property type="entry name" value="EFG_mtEFG_II"/>
    <property type="match status" value="1"/>
</dbReference>
<dbReference type="Gene3D" id="3.40.50.300">
    <property type="entry name" value="P-loop containing nucleotide triphosphate hydrolases"/>
    <property type="match status" value="1"/>
</dbReference>
<dbReference type="PANTHER" id="PTHR43261:SF1">
    <property type="entry name" value="RIBOSOME-RELEASING FACTOR 2, MITOCHONDRIAL"/>
    <property type="match status" value="1"/>
</dbReference>
<gene>
    <name evidence="7 11" type="primary">fusA</name>
    <name evidence="11" type="ORF">P9H32_13395</name>
</gene>
<evidence type="ECO:0000259" key="10">
    <source>
        <dbReference type="PROSITE" id="PS51722"/>
    </source>
</evidence>
<dbReference type="Pfam" id="PF00009">
    <property type="entry name" value="GTP_EFTU"/>
    <property type="match status" value="1"/>
</dbReference>
<sequence length="710" mass="77439">MTVVSKDKRKDANGSDSRREAEGRAHPLASVRNIGIIAHIDAGKTTTSERILYYSGKVHKIGEVHDGTATMDWMIQEQERGITITSAATTCFWQDHQINIIDTPGHVDFTVEVERSLRVLDGAVGVLCAVGGVQPQSETVWRQANKYSVPRLAFVNKMDRMGADFYNVVDQMQQKLKAPAVAIQLPIGAAETFKGLIDLISMKAMHFSEDDMGSKVEYVDIPADMAADAEAYRAELIEKVAEVDEELLEAYMDDAGVSESALIAALRRATIANDIVPVLVGSSLKNKGVQPLLDAVVSLLPSPLDIPAVEGVNPKSEKELSREASDFEPLTGLVFKMATDKFVGKLAFVRVYAGQLKKGQNIYNPRTKKRERIGRLLRLHANHREDIDVLYAGEIGGMVGQKLFTTGDTVCAENDPIVLENIEFPEPVISMAIEPKSTADKDALVDALKDLAEEDPTFRTSIHDETGQTIIEGMGELHLEIIRDRILREYKVQANAGKPMVAYRESVSAKGEGSFTFERTIGDENHFAALTLAVEPNGAGAGNIIQFDVSGKIIPDEYRKGIEEGIADALLTGVLGNYAIIDTAVTVIGGQAHDMDSSEMAFRSAAVMALREAVVQAGPVLLEPIMLLEIESPEEHLGDVMGDLNSRRGRIREIKASNDLQVVQADVPLAEVFGYATSLRSLTKGRASYSMEPQAFDPVPSHMTDAILNR</sequence>
<dbReference type="Gene3D" id="2.40.30.10">
    <property type="entry name" value="Translation factors"/>
    <property type="match status" value="1"/>
</dbReference>
<keyword evidence="12" id="KW-1185">Reference proteome</keyword>
<dbReference type="GO" id="GO:0003746">
    <property type="term" value="F:translation elongation factor activity"/>
    <property type="evidence" value="ECO:0007669"/>
    <property type="project" value="UniProtKB-KW"/>
</dbReference>
<evidence type="ECO:0000256" key="4">
    <source>
        <dbReference type="ARBA" id="ARBA00022917"/>
    </source>
</evidence>
<dbReference type="NCBIfam" id="TIGR00484">
    <property type="entry name" value="EF-G"/>
    <property type="match status" value="1"/>
</dbReference>
<evidence type="ECO:0000313" key="11">
    <source>
        <dbReference type="EMBL" id="MDZ8119619.1"/>
    </source>
</evidence>
<dbReference type="Gene3D" id="3.30.70.240">
    <property type="match status" value="1"/>
</dbReference>
<evidence type="ECO:0000256" key="9">
    <source>
        <dbReference type="SAM" id="MobiDB-lite"/>
    </source>
</evidence>
<dbReference type="NCBIfam" id="TIGR00231">
    <property type="entry name" value="small_GTP"/>
    <property type="match status" value="1"/>
</dbReference>
<dbReference type="EMBL" id="JARVCO010000012">
    <property type="protein sequence ID" value="MDZ8119619.1"/>
    <property type="molecule type" value="Genomic_DNA"/>
</dbReference>
<dbReference type="Pfam" id="PF22042">
    <property type="entry name" value="EF-G_D2"/>
    <property type="match status" value="1"/>
</dbReference>
<dbReference type="CDD" id="cd01886">
    <property type="entry name" value="EF-G"/>
    <property type="match status" value="1"/>
</dbReference>
<keyword evidence="5 7" id="KW-0342">GTP-binding</keyword>
<evidence type="ECO:0000256" key="1">
    <source>
        <dbReference type="ARBA" id="ARBA00005870"/>
    </source>
</evidence>
<feature type="binding site" evidence="7">
    <location>
        <begin position="102"/>
        <end position="106"/>
    </location>
    <ligand>
        <name>GTP</name>
        <dbReference type="ChEBI" id="CHEBI:37565"/>
    </ligand>
</feature>
<dbReference type="SMART" id="SM00889">
    <property type="entry name" value="EFG_IV"/>
    <property type="match status" value="1"/>
</dbReference>
<dbReference type="SUPFAM" id="SSF52540">
    <property type="entry name" value="P-loop containing nucleoside triphosphate hydrolases"/>
    <property type="match status" value="1"/>
</dbReference>
<keyword evidence="3 7" id="KW-0251">Elongation factor</keyword>
<evidence type="ECO:0000256" key="3">
    <source>
        <dbReference type="ARBA" id="ARBA00022768"/>
    </source>
</evidence>
<comment type="similarity">
    <text evidence="1 7">Belongs to the TRAFAC class translation factor GTPase superfamily. Classic translation factor GTPase family. EF-G/EF-2 subfamily.</text>
</comment>
<dbReference type="InterPro" id="IPR035649">
    <property type="entry name" value="EFG_V"/>
</dbReference>
<dbReference type="Pfam" id="PF14492">
    <property type="entry name" value="EFG_III"/>
    <property type="match status" value="1"/>
</dbReference>
<dbReference type="InterPro" id="IPR031157">
    <property type="entry name" value="G_TR_CS"/>
</dbReference>
<dbReference type="InterPro" id="IPR009000">
    <property type="entry name" value="Transl_B-barrel_sf"/>
</dbReference>
<feature type="domain" description="Tr-type G" evidence="10">
    <location>
        <begin position="29"/>
        <end position="304"/>
    </location>
</feature>
<dbReference type="Pfam" id="PF03764">
    <property type="entry name" value="EFG_IV"/>
    <property type="match status" value="1"/>
</dbReference>
<reference evidence="11 12" key="1">
    <citation type="journal article" date="2024" name="Appl. Environ. Microbiol.">
        <title>Pontiella agarivorans sp. nov., a novel marine anaerobic bacterium capable of degrading macroalgal polysaccharides and fixing nitrogen.</title>
        <authorList>
            <person name="Liu N."/>
            <person name="Kivenson V."/>
            <person name="Peng X."/>
            <person name="Cui Z."/>
            <person name="Lankiewicz T.S."/>
            <person name="Gosselin K.M."/>
            <person name="English C.J."/>
            <person name="Blair E.M."/>
            <person name="O'Malley M.A."/>
            <person name="Valentine D.L."/>
        </authorList>
    </citation>
    <scope>NUCLEOTIDE SEQUENCE [LARGE SCALE GENOMIC DNA]</scope>
    <source>
        <strain evidence="11 12">NLcol2</strain>
    </source>
</reference>
<dbReference type="SUPFAM" id="SSF54980">
    <property type="entry name" value="EF-G C-terminal domain-like"/>
    <property type="match status" value="2"/>
</dbReference>
<evidence type="ECO:0000256" key="5">
    <source>
        <dbReference type="ARBA" id="ARBA00023134"/>
    </source>
</evidence>
<dbReference type="InterPro" id="IPR041095">
    <property type="entry name" value="EFG_II"/>
</dbReference>